<dbReference type="Gene3D" id="1.10.443.10">
    <property type="entry name" value="Intergrase catalytic core"/>
    <property type="match status" value="1"/>
</dbReference>
<sequence length="677" mass="76678">MTNTHPFKSKAQLENEQQLSAYIHYAQHISTMWRDVPGFTWEANAWNTPRGGLRFIKHNVKIHKSALPTEEQRFDGMYMEFAKAYIINSRKGASGKIFRHEYGALQHVEAALIQLDGVADITALSTRHLDKAIEIIKKKPKGHLNAGIAIQNLARLVADQNISSNSLRYWEHPFRGREFTDSLEVRRTKLPDDEALLSLAEIFSNGYRGELDDEAVYVTSLTAMLLSAPMRINDHRWFRLNTLQSGTDTEGKSQFFLHYYSTKNKKMATKGVPAVMAGHCEEAFRRVREMTEEGRQLARHYESGSTSFYPHSTVPDVPPDQILTRDQVVQALGRPSRKSAENLMKIMQGVHKLAGWTLTTLWAVVREYNLKMNPHFPYQVDPELYGAKPPKMSESLFCIRESQLAERHQTSPIFLAPVNHDYYTKRVATDKVSSINGKTYESFLTRHGYRDIGLRSHQLRHFLNTAAQEAGIGIDRITDWSTRASVGQSRVYMHKDPDRSARQLGDAMIPVVDVNPVPVTAADYDIRDKGPMITTRYGICVHPWTIDPCQKAADCLNCSELVHCKGHKKSLAAVERERDMVAENLGATLKEVEAGNRPATRWVDSHTRYLERLNAIVAMHKDPNLPDGSPVQMAGKDFTHAKRIMASKHPETVASDAFSIEYSDDLMSCLKSLMESD</sequence>
<dbReference type="GO" id="GO:0006310">
    <property type="term" value="P:DNA recombination"/>
    <property type="evidence" value="ECO:0007669"/>
    <property type="project" value="InterPro"/>
</dbReference>
<dbReference type="AlphaFoldDB" id="A0AAQ2I2D0"/>
<dbReference type="InterPro" id="IPR013762">
    <property type="entry name" value="Integrase-like_cat_sf"/>
</dbReference>
<dbReference type="GO" id="GO:0003677">
    <property type="term" value="F:DNA binding"/>
    <property type="evidence" value="ECO:0007669"/>
    <property type="project" value="InterPro"/>
</dbReference>
<proteinExistence type="predicted"/>
<gene>
    <name evidence="1" type="ORF">E5170_09395</name>
</gene>
<dbReference type="RefSeq" id="WP_136492634.1">
    <property type="nucleotide sequence ID" value="NZ_SSBS01000002.1"/>
</dbReference>
<dbReference type="Proteomes" id="UP000310574">
    <property type="component" value="Unassembled WGS sequence"/>
</dbReference>
<evidence type="ECO:0000313" key="1">
    <source>
        <dbReference type="EMBL" id="THF34466.1"/>
    </source>
</evidence>
<protein>
    <recommendedName>
        <fullName evidence="3">Integrase</fullName>
    </recommendedName>
</protein>
<accession>A0AAQ2I2D0</accession>
<evidence type="ECO:0008006" key="3">
    <source>
        <dbReference type="Google" id="ProtNLM"/>
    </source>
</evidence>
<dbReference type="GO" id="GO:0015074">
    <property type="term" value="P:DNA integration"/>
    <property type="evidence" value="ECO:0007669"/>
    <property type="project" value="InterPro"/>
</dbReference>
<comment type="caution">
    <text evidence="1">The sequence shown here is derived from an EMBL/GenBank/DDBJ whole genome shotgun (WGS) entry which is preliminary data.</text>
</comment>
<reference evidence="1 2" key="1">
    <citation type="submission" date="2019-04" db="EMBL/GenBank/DDBJ databases">
        <title>Draft genome sequence of Pseudomonas sp. M7D1 isolated from rhizosphere of plant the flowery desert.</title>
        <authorList>
            <person name="Poblete-Morales M."/>
            <person name="Plaza N."/>
            <person name="Corsini G."/>
            <person name="Silva E."/>
        </authorList>
    </citation>
    <scope>NUCLEOTIDE SEQUENCE [LARGE SCALE GENOMIC DNA]</scope>
    <source>
        <strain evidence="1 2">M7D1</strain>
    </source>
</reference>
<name>A0AAQ2I2D0_9PSED</name>
<evidence type="ECO:0000313" key="2">
    <source>
        <dbReference type="Proteomes" id="UP000310574"/>
    </source>
</evidence>
<organism evidence="1 2">
    <name type="scientific">Pseudomonas atacamensis</name>
    <dbReference type="NCBI Taxonomy" id="2565368"/>
    <lineage>
        <taxon>Bacteria</taxon>
        <taxon>Pseudomonadati</taxon>
        <taxon>Pseudomonadota</taxon>
        <taxon>Gammaproteobacteria</taxon>
        <taxon>Pseudomonadales</taxon>
        <taxon>Pseudomonadaceae</taxon>
        <taxon>Pseudomonas</taxon>
    </lineage>
</organism>
<dbReference type="EMBL" id="SSBS01000002">
    <property type="protein sequence ID" value="THF34466.1"/>
    <property type="molecule type" value="Genomic_DNA"/>
</dbReference>